<feature type="transmembrane region" description="Helical" evidence="1">
    <location>
        <begin position="12"/>
        <end position="37"/>
    </location>
</feature>
<feature type="domain" description="Bacterial shufflon protein N-terminal" evidence="2">
    <location>
        <begin position="43"/>
        <end position="373"/>
    </location>
</feature>
<dbReference type="InterPro" id="IPR007001">
    <property type="entry name" value="Shufflon_N"/>
</dbReference>
<gene>
    <name evidence="3" type="ORF">ERS008530_03791</name>
</gene>
<name>A0A0T9MTI0_YERIN</name>
<keyword evidence="1" id="KW-0812">Transmembrane</keyword>
<sequence length="425" mass="45329">MLSKKKSISHPPVNRGLTIAEAGMVITLLSVIMAYSIPRVIEYNQERAWDISATMLSAVSASANRYIKDNKDTLTTQLKTAKNVVITGKQLQDAKYLPPGFSLTTDDGQSYLVAVTQDGKSNLMAFVLTSAGKEIQPNGLRYISQNISGLGGYIWPANQAIGANGSWTVNLPDYGLSGQVGRLAVMLSSDSLGSDSEAGDRLYRFEVNGRPDLNKMHTAIDMGSNDINNTRNLNAQNGLFSGDVSAANGQYSGNLTAKNGNFSESVTASQGVTANKDIRSNEGWIVTRNNKGWLNETYQGGFYMSDNDWVRSVNNKGIYTAGQVKAGTVQADNLLNAGGTLQLDQVSVAGVGCPQIGRQSRDNTGAPLFCIGGVWKKSGGGIDFNNVMNQYVGDGGRCPANYVAVGVGGFYATYTAGYIWCAPAQ</sequence>
<proteinExistence type="predicted"/>
<protein>
    <submittedName>
        <fullName evidence="3">Putative type IV pilus protein</fullName>
    </submittedName>
</protein>
<dbReference type="OrthoDB" id="7220054at2"/>
<keyword evidence="1" id="KW-0472">Membrane</keyword>
<reference evidence="3 4" key="1">
    <citation type="submission" date="2015-03" db="EMBL/GenBank/DDBJ databases">
        <authorList>
            <person name="Murphy D."/>
        </authorList>
    </citation>
    <scope>NUCLEOTIDE SEQUENCE [LARGE SCALE GENOMIC DNA]</scope>
    <source>
        <strain evidence="3 4">BR165/97</strain>
    </source>
</reference>
<dbReference type="AlphaFoldDB" id="A0A0T9MTI0"/>
<evidence type="ECO:0000259" key="2">
    <source>
        <dbReference type="Pfam" id="PF04917"/>
    </source>
</evidence>
<keyword evidence="1" id="KW-1133">Transmembrane helix</keyword>
<dbReference type="Pfam" id="PF04917">
    <property type="entry name" value="Shufflon_N"/>
    <property type="match status" value="1"/>
</dbReference>
<evidence type="ECO:0000313" key="3">
    <source>
        <dbReference type="EMBL" id="CNG45495.1"/>
    </source>
</evidence>
<evidence type="ECO:0000256" key="1">
    <source>
        <dbReference type="SAM" id="Phobius"/>
    </source>
</evidence>
<dbReference type="EMBL" id="CPZJ01000019">
    <property type="protein sequence ID" value="CNG45495.1"/>
    <property type="molecule type" value="Genomic_DNA"/>
</dbReference>
<organism evidence="3 4">
    <name type="scientific">Yersinia intermedia</name>
    <dbReference type="NCBI Taxonomy" id="631"/>
    <lineage>
        <taxon>Bacteria</taxon>
        <taxon>Pseudomonadati</taxon>
        <taxon>Pseudomonadota</taxon>
        <taxon>Gammaproteobacteria</taxon>
        <taxon>Enterobacterales</taxon>
        <taxon>Yersiniaceae</taxon>
        <taxon>Yersinia</taxon>
    </lineage>
</organism>
<dbReference type="Proteomes" id="UP000038750">
    <property type="component" value="Unassembled WGS sequence"/>
</dbReference>
<accession>A0A0T9MTI0</accession>
<dbReference type="RefSeq" id="WP_050074352.1">
    <property type="nucleotide sequence ID" value="NZ_CPZJ01000019.1"/>
</dbReference>
<evidence type="ECO:0000313" key="4">
    <source>
        <dbReference type="Proteomes" id="UP000038750"/>
    </source>
</evidence>